<dbReference type="Proteomes" id="UP000274429">
    <property type="component" value="Unassembled WGS sequence"/>
</dbReference>
<protein>
    <recommendedName>
        <fullName evidence="4">Kinesin motor domain-containing protein</fullName>
    </recommendedName>
</protein>
<keyword evidence="1 3" id="KW-0547">Nucleotide-binding</keyword>
<dbReference type="InterPro" id="IPR036961">
    <property type="entry name" value="Kinesin_motor_dom_sf"/>
</dbReference>
<dbReference type="PROSITE" id="PS50067">
    <property type="entry name" value="KINESIN_MOTOR_2"/>
    <property type="match status" value="1"/>
</dbReference>
<organism evidence="5 6">
    <name type="scientific">Hydatigena taeniaeformis</name>
    <name type="common">Feline tapeworm</name>
    <name type="synonym">Taenia taeniaeformis</name>
    <dbReference type="NCBI Taxonomy" id="6205"/>
    <lineage>
        <taxon>Eukaryota</taxon>
        <taxon>Metazoa</taxon>
        <taxon>Spiralia</taxon>
        <taxon>Lophotrochozoa</taxon>
        <taxon>Platyhelminthes</taxon>
        <taxon>Cestoda</taxon>
        <taxon>Eucestoda</taxon>
        <taxon>Cyclophyllidea</taxon>
        <taxon>Taeniidae</taxon>
        <taxon>Hydatigera</taxon>
    </lineage>
</organism>
<dbReference type="EMBL" id="UYWX01026278">
    <property type="protein sequence ID" value="VDM37632.1"/>
    <property type="molecule type" value="Genomic_DNA"/>
</dbReference>
<dbReference type="GO" id="GO:0007018">
    <property type="term" value="P:microtubule-based movement"/>
    <property type="evidence" value="ECO:0007669"/>
    <property type="project" value="InterPro"/>
</dbReference>
<dbReference type="InterPro" id="IPR001752">
    <property type="entry name" value="Kinesin_motor_dom"/>
</dbReference>
<evidence type="ECO:0000256" key="1">
    <source>
        <dbReference type="ARBA" id="ARBA00022741"/>
    </source>
</evidence>
<sequence length="143" mass="15682">MFASQSKIYAEMGVEALDHALEGYNVCVFAYGQTGSGKSYTMMGKPDDPVHMGLSPQGYNVCVFAYGQTGSGKSYTMMGKPDDPVHMGLSPRLCRDLFTRLEKIQKLRGQEFQSIVESFVRKVFGGAIVILTGIREVAFTSSM</sequence>
<dbReference type="GO" id="GO:0008017">
    <property type="term" value="F:microtubule binding"/>
    <property type="evidence" value="ECO:0007669"/>
    <property type="project" value="InterPro"/>
</dbReference>
<keyword evidence="6" id="KW-1185">Reference proteome</keyword>
<keyword evidence="3" id="KW-0505">Motor protein</keyword>
<name>A0A3P7HT60_HYDTA</name>
<dbReference type="GO" id="GO:0005524">
    <property type="term" value="F:ATP binding"/>
    <property type="evidence" value="ECO:0007669"/>
    <property type="project" value="UniProtKB-UniRule"/>
</dbReference>
<dbReference type="SUPFAM" id="SSF52540">
    <property type="entry name" value="P-loop containing nucleoside triphosphate hydrolases"/>
    <property type="match status" value="2"/>
</dbReference>
<gene>
    <name evidence="5" type="ORF">TTAC_LOCUS11640</name>
</gene>
<dbReference type="InterPro" id="IPR027417">
    <property type="entry name" value="P-loop_NTPase"/>
</dbReference>
<evidence type="ECO:0000313" key="5">
    <source>
        <dbReference type="EMBL" id="VDM37632.1"/>
    </source>
</evidence>
<dbReference type="OrthoDB" id="6111134at2759"/>
<dbReference type="Gene3D" id="3.40.850.10">
    <property type="entry name" value="Kinesin motor domain"/>
    <property type="match status" value="2"/>
</dbReference>
<dbReference type="AlphaFoldDB" id="A0A3P7HT60"/>
<dbReference type="Pfam" id="PF00225">
    <property type="entry name" value="Kinesin"/>
    <property type="match status" value="2"/>
</dbReference>
<evidence type="ECO:0000313" key="6">
    <source>
        <dbReference type="Proteomes" id="UP000274429"/>
    </source>
</evidence>
<proteinExistence type="inferred from homology"/>
<dbReference type="GO" id="GO:0003777">
    <property type="term" value="F:microtubule motor activity"/>
    <property type="evidence" value="ECO:0007669"/>
    <property type="project" value="InterPro"/>
</dbReference>
<reference evidence="5 6" key="1">
    <citation type="submission" date="2018-11" db="EMBL/GenBank/DDBJ databases">
        <authorList>
            <consortium name="Pathogen Informatics"/>
        </authorList>
    </citation>
    <scope>NUCLEOTIDE SEQUENCE [LARGE SCALE GENOMIC DNA]</scope>
</reference>
<comment type="similarity">
    <text evidence="3">Belongs to the TRAFAC class myosin-kinesin ATPase superfamily. Kinesin family.</text>
</comment>
<feature type="binding site" evidence="3">
    <location>
        <begin position="32"/>
        <end position="39"/>
    </location>
    <ligand>
        <name>ATP</name>
        <dbReference type="ChEBI" id="CHEBI:30616"/>
    </ligand>
</feature>
<accession>A0A3P7HT60</accession>
<feature type="domain" description="Kinesin motor" evidence="4">
    <location>
        <begin position="1"/>
        <end position="143"/>
    </location>
</feature>
<keyword evidence="2 3" id="KW-0067">ATP-binding</keyword>
<evidence type="ECO:0000256" key="3">
    <source>
        <dbReference type="PROSITE-ProRule" id="PRU00283"/>
    </source>
</evidence>
<evidence type="ECO:0000259" key="4">
    <source>
        <dbReference type="PROSITE" id="PS50067"/>
    </source>
</evidence>
<evidence type="ECO:0000256" key="2">
    <source>
        <dbReference type="ARBA" id="ARBA00022840"/>
    </source>
</evidence>
<dbReference type="PANTHER" id="PTHR47117">
    <property type="entry name" value="STAR-RELATED LIPID TRANSFER PROTEIN 9"/>
    <property type="match status" value="1"/>
</dbReference>